<dbReference type="Gene3D" id="3.40.50.150">
    <property type="entry name" value="Vaccinia Virus protein VP39"/>
    <property type="match status" value="1"/>
</dbReference>
<dbReference type="CDD" id="cd02440">
    <property type="entry name" value="AdoMet_MTases"/>
    <property type="match status" value="1"/>
</dbReference>
<evidence type="ECO:0000313" key="7">
    <source>
        <dbReference type="EMBL" id="NBG95488.1"/>
    </source>
</evidence>
<protein>
    <submittedName>
        <fullName evidence="7">MFS transporter</fullName>
    </submittedName>
</protein>
<dbReference type="GO" id="GO:0008173">
    <property type="term" value="F:RNA methyltransferase activity"/>
    <property type="evidence" value="ECO:0007669"/>
    <property type="project" value="InterPro"/>
</dbReference>
<feature type="binding site" evidence="5">
    <location>
        <position position="303"/>
    </location>
    <ligand>
        <name>S-adenosyl-L-methionine</name>
        <dbReference type="ChEBI" id="CHEBI:59789"/>
    </ligand>
</feature>
<evidence type="ECO:0000256" key="4">
    <source>
        <dbReference type="ARBA" id="ARBA00022884"/>
    </source>
</evidence>
<dbReference type="AlphaFoldDB" id="A0A845QB11"/>
<dbReference type="PRINTS" id="PR02008">
    <property type="entry name" value="RCMTFAMILY"/>
</dbReference>
<dbReference type="InterPro" id="IPR054728">
    <property type="entry name" value="RsmB-like_ferredoxin"/>
</dbReference>
<keyword evidence="4 5" id="KW-0694">RNA-binding</keyword>
<reference evidence="7 8" key="1">
    <citation type="journal article" date="2016" name="Int. J. Syst. Evol. Microbiol.">
        <title>Pyruvatibacter mobilis gen. nov., sp. nov., a marine bacterium from the culture broth of Picochlorum sp. 122.</title>
        <authorList>
            <person name="Wang G."/>
            <person name="Tang M."/>
            <person name="Wu H."/>
            <person name="Dai S."/>
            <person name="Li T."/>
            <person name="Chen C."/>
            <person name="He H."/>
            <person name="Fan J."/>
            <person name="Xiang W."/>
            <person name="Li X."/>
        </authorList>
    </citation>
    <scope>NUCLEOTIDE SEQUENCE [LARGE SCALE GENOMIC DNA]</scope>
    <source>
        <strain evidence="7 8">GYP-11</strain>
    </source>
</reference>
<feature type="binding site" evidence="5">
    <location>
        <position position="258"/>
    </location>
    <ligand>
        <name>S-adenosyl-L-methionine</name>
        <dbReference type="ChEBI" id="CHEBI:59789"/>
    </ligand>
</feature>
<organism evidence="7 8">
    <name type="scientific">Pyruvatibacter mobilis</name>
    <dbReference type="NCBI Taxonomy" id="1712261"/>
    <lineage>
        <taxon>Bacteria</taxon>
        <taxon>Pseudomonadati</taxon>
        <taxon>Pseudomonadota</taxon>
        <taxon>Alphaproteobacteria</taxon>
        <taxon>Hyphomicrobiales</taxon>
        <taxon>Parvibaculaceae</taxon>
        <taxon>Pyruvatibacter</taxon>
    </lineage>
</organism>
<proteinExistence type="inferred from homology"/>
<comment type="caution">
    <text evidence="7">The sequence shown here is derived from an EMBL/GenBank/DDBJ whole genome shotgun (WGS) entry which is preliminary data.</text>
</comment>
<dbReference type="InterPro" id="IPR029063">
    <property type="entry name" value="SAM-dependent_MTases_sf"/>
</dbReference>
<dbReference type="InterPro" id="IPR049560">
    <property type="entry name" value="MeTrfase_RsmB-F_NOP2_cat"/>
</dbReference>
<dbReference type="InterPro" id="IPR001678">
    <property type="entry name" value="MeTrfase_RsmB-F_NOP2_dom"/>
</dbReference>
<dbReference type="Pfam" id="PF01189">
    <property type="entry name" value="Methyltr_RsmB-F"/>
    <property type="match status" value="1"/>
</dbReference>
<gene>
    <name evidence="7" type="ORF">GTQ45_07055</name>
</gene>
<feature type="domain" description="SAM-dependent MTase RsmB/NOP-type" evidence="6">
    <location>
        <begin position="144"/>
        <end position="406"/>
    </location>
</feature>
<comment type="caution">
    <text evidence="5">Lacks conserved residue(s) required for the propagation of feature annotation.</text>
</comment>
<keyword evidence="1 5" id="KW-0489">Methyltransferase</keyword>
<dbReference type="Proteomes" id="UP000470384">
    <property type="component" value="Unassembled WGS sequence"/>
</dbReference>
<dbReference type="PANTHER" id="PTHR22807">
    <property type="entry name" value="NOP2 YEAST -RELATED NOL1/NOP2/FMU SUN DOMAIN-CONTAINING"/>
    <property type="match status" value="1"/>
</dbReference>
<evidence type="ECO:0000256" key="1">
    <source>
        <dbReference type="ARBA" id="ARBA00022603"/>
    </source>
</evidence>
<dbReference type="PROSITE" id="PS51686">
    <property type="entry name" value="SAM_MT_RSMB_NOP"/>
    <property type="match status" value="1"/>
</dbReference>
<sequence length="408" mass="43758">MTPAARIAAAIEIIEEIEQGLKPADDVVRQWGRSHRFAGAKDRRAISERVYAVLRRRGLYAAAGNETPRALVMADLVLGEGQARDDVVTLFSGEGHAPAPLDDDEQAVLSTLMAASGQDLPAYDVPDFMLQELTQAFGADLDDALAALDRPAPVDLRVNTLKVSREEAATILADAGIDTEPTPHSPIGLRVKGSHLITGTQAYKQGLVEPMDEGSQLAALAVAAEPGMQVLDMCAGAGGKTLAIAAAMDNSGQIYATDTDARRLGNLAPRMKRAGARNIQPLPWPQDASFEALNGKCDRVLLDVPCSGSGSWRRHPEQKWRVTPDDIERLTKTQTALLRSAAPLVKPGGRLVYITCSVLPAENEARIDAFLEAHPDFAPHSTPTGPRLAPHTHGTDGFFIRSLQRQSP</sequence>
<evidence type="ECO:0000256" key="5">
    <source>
        <dbReference type="PROSITE-ProRule" id="PRU01023"/>
    </source>
</evidence>
<dbReference type="GeneID" id="300655046"/>
<keyword evidence="2 5" id="KW-0808">Transferase</keyword>
<evidence type="ECO:0000313" key="8">
    <source>
        <dbReference type="Proteomes" id="UP000470384"/>
    </source>
</evidence>
<evidence type="ECO:0000259" key="6">
    <source>
        <dbReference type="PROSITE" id="PS51686"/>
    </source>
</evidence>
<dbReference type="SUPFAM" id="SSF53335">
    <property type="entry name" value="S-adenosyl-L-methionine-dependent methyltransferases"/>
    <property type="match status" value="1"/>
</dbReference>
<dbReference type="Pfam" id="PF22458">
    <property type="entry name" value="RsmF-B_ferredox"/>
    <property type="match status" value="1"/>
</dbReference>
<dbReference type="RefSeq" id="WP_160587459.1">
    <property type="nucleotide sequence ID" value="NZ_BMHN01000001.1"/>
</dbReference>
<comment type="similarity">
    <text evidence="5">Belongs to the class I-like SAM-binding methyltransferase superfamily. RsmB/NOP family.</text>
</comment>
<dbReference type="EMBL" id="WXYQ01000005">
    <property type="protein sequence ID" value="NBG95488.1"/>
    <property type="molecule type" value="Genomic_DNA"/>
</dbReference>
<keyword evidence="8" id="KW-1185">Reference proteome</keyword>
<dbReference type="InterPro" id="IPR023267">
    <property type="entry name" value="RCMT"/>
</dbReference>
<name>A0A845QB11_9HYPH</name>
<keyword evidence="3 5" id="KW-0949">S-adenosyl-L-methionine</keyword>
<dbReference type="GO" id="GO:0001510">
    <property type="term" value="P:RNA methylation"/>
    <property type="evidence" value="ECO:0007669"/>
    <property type="project" value="InterPro"/>
</dbReference>
<dbReference type="OrthoDB" id="9810297at2"/>
<dbReference type="GO" id="GO:0003723">
    <property type="term" value="F:RNA binding"/>
    <property type="evidence" value="ECO:0007669"/>
    <property type="project" value="UniProtKB-UniRule"/>
</dbReference>
<feature type="active site" description="Nucleophile" evidence="5">
    <location>
        <position position="356"/>
    </location>
</feature>
<evidence type="ECO:0000256" key="2">
    <source>
        <dbReference type="ARBA" id="ARBA00022679"/>
    </source>
</evidence>
<dbReference type="PANTHER" id="PTHR22807:SF53">
    <property type="entry name" value="RIBOSOMAL RNA SMALL SUBUNIT METHYLTRANSFERASE B-RELATED"/>
    <property type="match status" value="1"/>
</dbReference>
<evidence type="ECO:0000256" key="3">
    <source>
        <dbReference type="ARBA" id="ARBA00022691"/>
    </source>
</evidence>
<accession>A0A845QB11</accession>
<dbReference type="Gene3D" id="3.30.70.1170">
    <property type="entry name" value="Sun protein, domain 3"/>
    <property type="match status" value="1"/>
</dbReference>